<dbReference type="PANTHER" id="PTHR11736:SF24">
    <property type="entry name" value="MAGE DOMAIN-CONTAINING PROTEIN"/>
    <property type="match status" value="1"/>
</dbReference>
<organism evidence="3 4">
    <name type="scientific">Molossus molossus</name>
    <name type="common">Pallas' mastiff bat</name>
    <name type="synonym">Vespertilio molossus</name>
    <dbReference type="NCBI Taxonomy" id="27622"/>
    <lineage>
        <taxon>Eukaryota</taxon>
        <taxon>Metazoa</taxon>
        <taxon>Chordata</taxon>
        <taxon>Craniata</taxon>
        <taxon>Vertebrata</taxon>
        <taxon>Euteleostomi</taxon>
        <taxon>Mammalia</taxon>
        <taxon>Eutheria</taxon>
        <taxon>Laurasiatheria</taxon>
        <taxon>Chiroptera</taxon>
        <taxon>Yangochiroptera</taxon>
        <taxon>Molossidae</taxon>
        <taxon>Molossus</taxon>
    </lineage>
</organism>
<dbReference type="GO" id="GO:0005634">
    <property type="term" value="C:nucleus"/>
    <property type="evidence" value="ECO:0007669"/>
    <property type="project" value="TreeGrafter"/>
</dbReference>
<proteinExistence type="predicted"/>
<dbReference type="FunFam" id="1.10.10.1200:FF:000007">
    <property type="entry name" value="Melanoma-associated antigen C2"/>
    <property type="match status" value="1"/>
</dbReference>
<evidence type="ECO:0000313" key="3">
    <source>
        <dbReference type="EMBL" id="KAF6492489.1"/>
    </source>
</evidence>
<sequence>MSSESSHPGNQMKALTAKKKEGSSASSKSLSETENLPETILDEKVALLVQFLLHNHQMYESITKADVTDVVIKDYRDDFPEIFRKASKHMELVFGVDMEEMEPTSHSYILVNKLNLTYDSRLSSDGGGAQDRHPDNCPGFDLYEGQLWH</sequence>
<evidence type="ECO:0000259" key="2">
    <source>
        <dbReference type="PROSITE" id="PS50838"/>
    </source>
</evidence>
<protein>
    <recommendedName>
        <fullName evidence="2">MAGE domain-containing protein</fullName>
    </recommendedName>
</protein>
<evidence type="ECO:0000313" key="4">
    <source>
        <dbReference type="Proteomes" id="UP000550707"/>
    </source>
</evidence>
<comment type="caution">
    <text evidence="3">The sequence shown here is derived from an EMBL/GenBank/DDBJ whole genome shotgun (WGS) entry which is preliminary data.</text>
</comment>
<dbReference type="Proteomes" id="UP000550707">
    <property type="component" value="Unassembled WGS sequence"/>
</dbReference>
<name>A0A7J8J7V2_MOLMO</name>
<feature type="region of interest" description="Disordered" evidence="1">
    <location>
        <begin position="1"/>
        <end position="35"/>
    </location>
</feature>
<keyword evidence="4" id="KW-1185">Reference proteome</keyword>
<feature type="domain" description="MAGE" evidence="2">
    <location>
        <begin position="41"/>
        <end position="125"/>
    </location>
</feature>
<dbReference type="GO" id="GO:0000122">
    <property type="term" value="P:negative regulation of transcription by RNA polymerase II"/>
    <property type="evidence" value="ECO:0007669"/>
    <property type="project" value="TreeGrafter"/>
</dbReference>
<reference evidence="3 4" key="1">
    <citation type="journal article" date="2020" name="Nature">
        <title>Six reference-quality genomes reveal evolution of bat adaptations.</title>
        <authorList>
            <person name="Jebb D."/>
            <person name="Huang Z."/>
            <person name="Pippel M."/>
            <person name="Hughes G.M."/>
            <person name="Lavrichenko K."/>
            <person name="Devanna P."/>
            <person name="Winkler S."/>
            <person name="Jermiin L.S."/>
            <person name="Skirmuntt E.C."/>
            <person name="Katzourakis A."/>
            <person name="Burkitt-Gray L."/>
            <person name="Ray D.A."/>
            <person name="Sullivan K.A.M."/>
            <person name="Roscito J.G."/>
            <person name="Kirilenko B.M."/>
            <person name="Davalos L.M."/>
            <person name="Corthals A.P."/>
            <person name="Power M.L."/>
            <person name="Jones G."/>
            <person name="Ransome R.D."/>
            <person name="Dechmann D.K.N."/>
            <person name="Locatelli A.G."/>
            <person name="Puechmaille S.J."/>
            <person name="Fedrigo O."/>
            <person name="Jarvis E.D."/>
            <person name="Hiller M."/>
            <person name="Vernes S.C."/>
            <person name="Myers E.W."/>
            <person name="Teeling E.C."/>
        </authorList>
    </citation>
    <scope>NUCLEOTIDE SEQUENCE [LARGE SCALE GENOMIC DNA]</scope>
    <source>
        <strain evidence="3">MMolMol1</strain>
        <tissue evidence="3">Muscle</tissue>
    </source>
</reference>
<dbReference type="PANTHER" id="PTHR11736">
    <property type="entry name" value="MELANOMA-ASSOCIATED ANTIGEN MAGE ANTIGEN"/>
    <property type="match status" value="1"/>
</dbReference>
<dbReference type="PROSITE" id="PS50838">
    <property type="entry name" value="MAGE"/>
    <property type="match status" value="1"/>
</dbReference>
<dbReference type="InterPro" id="IPR037445">
    <property type="entry name" value="MAGE"/>
</dbReference>
<dbReference type="Pfam" id="PF01454">
    <property type="entry name" value="MAGE"/>
    <property type="match status" value="1"/>
</dbReference>
<dbReference type="Gene3D" id="1.10.10.1200">
    <property type="entry name" value="MAGE homology domain, winged helix WH1 motif"/>
    <property type="match status" value="1"/>
</dbReference>
<dbReference type="InterPro" id="IPR041898">
    <property type="entry name" value="MAGE_WH1"/>
</dbReference>
<dbReference type="SMART" id="SM01373">
    <property type="entry name" value="MAGE"/>
    <property type="match status" value="1"/>
</dbReference>
<accession>A0A7J8J7V2</accession>
<dbReference type="InterPro" id="IPR002190">
    <property type="entry name" value="MHD_dom"/>
</dbReference>
<dbReference type="InParanoid" id="A0A7J8J7V2"/>
<gene>
    <name evidence="3" type="ORF">HJG59_009681</name>
</gene>
<feature type="compositionally biased region" description="Low complexity" evidence="1">
    <location>
        <begin position="23"/>
        <end position="32"/>
    </location>
</feature>
<dbReference type="EMBL" id="JACASF010000002">
    <property type="protein sequence ID" value="KAF6492489.1"/>
    <property type="molecule type" value="Genomic_DNA"/>
</dbReference>
<dbReference type="AlphaFoldDB" id="A0A7J8J7V2"/>
<evidence type="ECO:0000256" key="1">
    <source>
        <dbReference type="SAM" id="MobiDB-lite"/>
    </source>
</evidence>